<feature type="transmembrane region" description="Helical" evidence="6">
    <location>
        <begin position="227"/>
        <end position="248"/>
    </location>
</feature>
<gene>
    <name evidence="7" type="ORF">GCM10023147_42990</name>
</gene>
<dbReference type="NCBIfam" id="TIGR00374">
    <property type="entry name" value="flippase-like domain"/>
    <property type="match status" value="1"/>
</dbReference>
<evidence type="ECO:0000313" key="8">
    <source>
        <dbReference type="Proteomes" id="UP001500635"/>
    </source>
</evidence>
<feature type="transmembrane region" description="Helical" evidence="6">
    <location>
        <begin position="305"/>
        <end position="326"/>
    </location>
</feature>
<evidence type="ECO:0000256" key="1">
    <source>
        <dbReference type="ARBA" id="ARBA00004651"/>
    </source>
</evidence>
<comment type="subcellular location">
    <subcellularLocation>
        <location evidence="1">Cell membrane</location>
        <topology evidence="1">Multi-pass membrane protein</topology>
    </subcellularLocation>
</comment>
<protein>
    <submittedName>
        <fullName evidence="7">YbhN family protein</fullName>
    </submittedName>
</protein>
<dbReference type="InterPro" id="IPR022791">
    <property type="entry name" value="L-PG_synthase/AglD"/>
</dbReference>
<name>A0ABP8K9Q8_9ACTN</name>
<dbReference type="Pfam" id="PF03706">
    <property type="entry name" value="LPG_synthase_TM"/>
    <property type="match status" value="1"/>
</dbReference>
<reference evidence="8" key="1">
    <citation type="journal article" date="2019" name="Int. J. Syst. Evol. Microbiol.">
        <title>The Global Catalogue of Microorganisms (GCM) 10K type strain sequencing project: providing services to taxonomists for standard genome sequencing and annotation.</title>
        <authorList>
            <consortium name="The Broad Institute Genomics Platform"/>
            <consortium name="The Broad Institute Genome Sequencing Center for Infectious Disease"/>
            <person name="Wu L."/>
            <person name="Ma J."/>
        </authorList>
    </citation>
    <scope>NUCLEOTIDE SEQUENCE [LARGE SCALE GENOMIC DNA]</scope>
    <source>
        <strain evidence="8">JCM 17688</strain>
    </source>
</reference>
<feature type="transmembrane region" description="Helical" evidence="6">
    <location>
        <begin position="260"/>
        <end position="293"/>
    </location>
</feature>
<keyword evidence="3 6" id="KW-0812">Transmembrane</keyword>
<keyword evidence="8" id="KW-1185">Reference proteome</keyword>
<keyword evidence="4 6" id="KW-1133">Transmembrane helix</keyword>
<comment type="caution">
    <text evidence="7">The sequence shown here is derived from an EMBL/GenBank/DDBJ whole genome shotgun (WGS) entry which is preliminary data.</text>
</comment>
<feature type="transmembrane region" description="Helical" evidence="6">
    <location>
        <begin position="47"/>
        <end position="66"/>
    </location>
</feature>
<evidence type="ECO:0000256" key="5">
    <source>
        <dbReference type="ARBA" id="ARBA00023136"/>
    </source>
</evidence>
<dbReference type="EMBL" id="BAABFR010000097">
    <property type="protein sequence ID" value="GAA4402413.1"/>
    <property type="molecule type" value="Genomic_DNA"/>
</dbReference>
<keyword evidence="2" id="KW-1003">Cell membrane</keyword>
<evidence type="ECO:0000256" key="2">
    <source>
        <dbReference type="ARBA" id="ARBA00022475"/>
    </source>
</evidence>
<keyword evidence="5 6" id="KW-0472">Membrane</keyword>
<evidence type="ECO:0000256" key="4">
    <source>
        <dbReference type="ARBA" id="ARBA00022989"/>
    </source>
</evidence>
<dbReference type="Proteomes" id="UP001500635">
    <property type="component" value="Unassembled WGS sequence"/>
</dbReference>
<evidence type="ECO:0000313" key="7">
    <source>
        <dbReference type="EMBL" id="GAA4402413.1"/>
    </source>
</evidence>
<feature type="transmembrane region" description="Helical" evidence="6">
    <location>
        <begin position="117"/>
        <end position="142"/>
    </location>
</feature>
<organism evidence="7 8">
    <name type="scientific">Tsukamurella soli</name>
    <dbReference type="NCBI Taxonomy" id="644556"/>
    <lineage>
        <taxon>Bacteria</taxon>
        <taxon>Bacillati</taxon>
        <taxon>Actinomycetota</taxon>
        <taxon>Actinomycetes</taxon>
        <taxon>Mycobacteriales</taxon>
        <taxon>Tsukamurellaceae</taxon>
        <taxon>Tsukamurella</taxon>
    </lineage>
</organism>
<evidence type="ECO:0000256" key="3">
    <source>
        <dbReference type="ARBA" id="ARBA00022692"/>
    </source>
</evidence>
<dbReference type="PANTHER" id="PTHR39087">
    <property type="entry name" value="UPF0104 MEMBRANE PROTEIN MJ1595"/>
    <property type="match status" value="1"/>
</dbReference>
<dbReference type="PANTHER" id="PTHR39087:SF2">
    <property type="entry name" value="UPF0104 MEMBRANE PROTEIN MJ1595"/>
    <property type="match status" value="1"/>
</dbReference>
<dbReference type="RefSeq" id="WP_344999961.1">
    <property type="nucleotide sequence ID" value="NZ_BAABFR010000097.1"/>
</dbReference>
<feature type="transmembrane region" description="Helical" evidence="6">
    <location>
        <begin position="154"/>
        <end position="174"/>
    </location>
</feature>
<evidence type="ECO:0000256" key="6">
    <source>
        <dbReference type="SAM" id="Phobius"/>
    </source>
</evidence>
<accession>A0ABP8K9Q8</accession>
<sequence length="338" mass="35757">MLARGSPRRRLRTVGLVGLFVLFAVELTLGWNSLAEAFERLRTPQPGWLVCAMLAELAAMTSYARLQRRLLWSAGLRVPLYKHVALAYAAHSLSATLPGGPAFSTHFNFRQMRRFGASAAVASWCIALSAILSSAALAVITAAGTLAVHGRPHWTTLAGLAAAGLALTVGVRWVGRHPAALTSVTRGAVARVNRALRRPATRGLDQVEAFLDQLHAARLTPGHAAMAGLYAVFNWLFDAACLWLCFHAVGHESIGGAQVLLAYCAGMAAGTLTVIPGGIGIIDSALILGLVAGSAPTATAVATVVLYRILSFGVIVGMGWISWLAIRRRYPPVETPPT</sequence>
<proteinExistence type="predicted"/>